<dbReference type="InterPro" id="IPR008979">
    <property type="entry name" value="Galactose-bd-like_sf"/>
</dbReference>
<keyword evidence="2" id="KW-0378">Hydrolase</keyword>
<organism evidence="6 7">
    <name type="scientific">Kaistella solincola</name>
    <dbReference type="NCBI Taxonomy" id="510955"/>
    <lineage>
        <taxon>Bacteria</taxon>
        <taxon>Pseudomonadati</taxon>
        <taxon>Bacteroidota</taxon>
        <taxon>Flavobacteriia</taxon>
        <taxon>Flavobacteriales</taxon>
        <taxon>Weeksellaceae</taxon>
        <taxon>Chryseobacterium group</taxon>
        <taxon>Kaistella</taxon>
    </lineage>
</organism>
<evidence type="ECO:0008006" key="8">
    <source>
        <dbReference type="Google" id="ProtNLM"/>
    </source>
</evidence>
<evidence type="ECO:0000256" key="2">
    <source>
        <dbReference type="ARBA" id="ARBA00022801"/>
    </source>
</evidence>
<accession>A0ABR4ZRT5</accession>
<name>A0ABR4ZRT5_9FLAO</name>
<dbReference type="NCBIfam" id="TIGR04183">
    <property type="entry name" value="Por_Secre_tail"/>
    <property type="match status" value="1"/>
</dbReference>
<proteinExistence type="predicted"/>
<evidence type="ECO:0000313" key="7">
    <source>
        <dbReference type="Proteomes" id="UP000031275"/>
    </source>
</evidence>
<keyword evidence="1 3" id="KW-0732">Signal</keyword>
<evidence type="ECO:0000256" key="3">
    <source>
        <dbReference type="SAM" id="SignalP"/>
    </source>
</evidence>
<dbReference type="SUPFAM" id="SSF49785">
    <property type="entry name" value="Galactose-binding domain-like"/>
    <property type="match status" value="1"/>
</dbReference>
<dbReference type="InterPro" id="IPR003305">
    <property type="entry name" value="CenC_carb-bd"/>
</dbReference>
<dbReference type="Gene3D" id="2.60.120.260">
    <property type="entry name" value="Galactose-binding domain-like"/>
    <property type="match status" value="1"/>
</dbReference>
<protein>
    <recommendedName>
        <fullName evidence="8">T9SS C-terminal target domain-containing protein</fullName>
    </recommendedName>
</protein>
<reference evidence="6 7" key="1">
    <citation type="submission" date="2014-10" db="EMBL/GenBank/DDBJ databases">
        <title>Kaistella solincola genome.</title>
        <authorList>
            <person name="Newman J.D."/>
        </authorList>
    </citation>
    <scope>NUCLEOTIDE SEQUENCE [LARGE SCALE GENOMIC DNA]</scope>
    <source>
        <strain evidence="6 7">DSM 22468</strain>
    </source>
</reference>
<dbReference type="Pfam" id="PF02018">
    <property type="entry name" value="CBM_4_9"/>
    <property type="match status" value="1"/>
</dbReference>
<feature type="signal peptide" evidence="3">
    <location>
        <begin position="1"/>
        <end position="19"/>
    </location>
</feature>
<feature type="domain" description="Secretion system C-terminal sorting" evidence="5">
    <location>
        <begin position="206"/>
        <end position="257"/>
    </location>
</feature>
<dbReference type="RefSeq" id="WP_039345460.1">
    <property type="nucleotide sequence ID" value="NZ_JSYK01000003.1"/>
</dbReference>
<evidence type="ECO:0000313" key="6">
    <source>
        <dbReference type="EMBL" id="KIA83782.1"/>
    </source>
</evidence>
<evidence type="ECO:0000259" key="4">
    <source>
        <dbReference type="Pfam" id="PF02018"/>
    </source>
</evidence>
<sequence>MKKIFTLLSVVAITATVFSQELLSNPGFETGLSPWAAGTTSSYTAPAINTTDAHSGTNSASYNGATATTGFFQNVPVTAGETYVISFWYKSAGDGTDTRLWSVYKDASGAPVYTTTNADTDAFRTNNGFLANASVWTKYTAEMVAGPNATSLDVAVRAYNGATLALFDDFSVMNKKDLAVADISAFDKQIKMNTNLGSALTVILPEKATVNIYSVEGRLMSSNRVNSGDSINTSSLKKGMYIVTVDNGTAKVSRKAIKN</sequence>
<feature type="chain" id="PRO_5046578150" description="T9SS C-terminal target domain-containing protein" evidence="3">
    <location>
        <begin position="20"/>
        <end position="259"/>
    </location>
</feature>
<dbReference type="InterPro" id="IPR026444">
    <property type="entry name" value="Secre_tail"/>
</dbReference>
<feature type="domain" description="CBM-cenC" evidence="4">
    <location>
        <begin position="21"/>
        <end position="157"/>
    </location>
</feature>
<keyword evidence="7" id="KW-1185">Reference proteome</keyword>
<evidence type="ECO:0000259" key="5">
    <source>
        <dbReference type="Pfam" id="PF18962"/>
    </source>
</evidence>
<dbReference type="EMBL" id="JSYK01000003">
    <property type="protein sequence ID" value="KIA83782.1"/>
    <property type="molecule type" value="Genomic_DNA"/>
</dbReference>
<comment type="caution">
    <text evidence="6">The sequence shown here is derived from an EMBL/GenBank/DDBJ whole genome shotgun (WGS) entry which is preliminary data.</text>
</comment>
<dbReference type="Pfam" id="PF18962">
    <property type="entry name" value="Por_Secre_tail"/>
    <property type="match status" value="1"/>
</dbReference>
<gene>
    <name evidence="6" type="ORF">OA84_09955</name>
</gene>
<dbReference type="Proteomes" id="UP000031275">
    <property type="component" value="Unassembled WGS sequence"/>
</dbReference>
<evidence type="ECO:0000256" key="1">
    <source>
        <dbReference type="ARBA" id="ARBA00022729"/>
    </source>
</evidence>